<dbReference type="EMBL" id="AUSU01000097">
    <property type="protein sequence ID" value="EPS74363.1"/>
    <property type="molecule type" value="Genomic_DNA"/>
</dbReference>
<reference evidence="2 3" key="1">
    <citation type="journal article" date="2013" name="BMC Genomics">
        <title>The miniature genome of a carnivorous plant Genlisea aurea contains a low number of genes and short non-coding sequences.</title>
        <authorList>
            <person name="Leushkin E.V."/>
            <person name="Sutormin R.A."/>
            <person name="Nabieva E.R."/>
            <person name="Penin A.A."/>
            <person name="Kondrashov A.S."/>
            <person name="Logacheva M.D."/>
        </authorList>
    </citation>
    <scope>NUCLEOTIDE SEQUENCE [LARGE SCALE GENOMIC DNA]</scope>
</reference>
<name>S8EEJ0_9LAMI</name>
<accession>S8EEJ0</accession>
<feature type="domain" description="Reverse transcriptase Ty1/copia-type" evidence="1">
    <location>
        <begin position="269"/>
        <end position="325"/>
    </location>
</feature>
<dbReference type="Proteomes" id="UP000015453">
    <property type="component" value="Unassembled WGS sequence"/>
</dbReference>
<comment type="caution">
    <text evidence="2">The sequence shown here is derived from an EMBL/GenBank/DDBJ whole genome shotgun (WGS) entry which is preliminary data.</text>
</comment>
<keyword evidence="3" id="KW-1185">Reference proteome</keyword>
<sequence length="326" mass="36034">MECGRNNQYHKPHCSLLALCEVLRSFVLNLQGPFALVFRDSAAIESVSASAFRATDQVPGLYSPIVRPSRDPGSLSLAARSKYFTRVNARNKETKGEPSIICWIDVVPYSRFNQADEIDSPPIASFRAAPFRGRTWINKWGVGKDEITATKGRAFSLVSGQHLNIRAFSLIGVSVSEDRILSVAELIGCQAKGEDIESKVRMSHSRTLSALTFKRGNPHTPLVLKNHFRKVPQADAVKNPKWKEAMDAELEAKLTCLQGNDLSGASGSTRSSINRMGNTQVEGIDYEETFAPVASMVTVRTMLSVAVARNWEIHQMDVHNAFLHGY</sequence>
<dbReference type="OrthoDB" id="411615at2759"/>
<evidence type="ECO:0000313" key="3">
    <source>
        <dbReference type="Proteomes" id="UP000015453"/>
    </source>
</evidence>
<gene>
    <name evidence="2" type="ORF">M569_00385</name>
</gene>
<evidence type="ECO:0000313" key="2">
    <source>
        <dbReference type="EMBL" id="EPS74363.1"/>
    </source>
</evidence>
<organism evidence="2 3">
    <name type="scientific">Genlisea aurea</name>
    <dbReference type="NCBI Taxonomy" id="192259"/>
    <lineage>
        <taxon>Eukaryota</taxon>
        <taxon>Viridiplantae</taxon>
        <taxon>Streptophyta</taxon>
        <taxon>Embryophyta</taxon>
        <taxon>Tracheophyta</taxon>
        <taxon>Spermatophyta</taxon>
        <taxon>Magnoliopsida</taxon>
        <taxon>eudicotyledons</taxon>
        <taxon>Gunneridae</taxon>
        <taxon>Pentapetalae</taxon>
        <taxon>asterids</taxon>
        <taxon>lamiids</taxon>
        <taxon>Lamiales</taxon>
        <taxon>Lentibulariaceae</taxon>
        <taxon>Genlisea</taxon>
    </lineage>
</organism>
<evidence type="ECO:0000259" key="1">
    <source>
        <dbReference type="Pfam" id="PF07727"/>
    </source>
</evidence>
<dbReference type="InterPro" id="IPR013103">
    <property type="entry name" value="RVT_2"/>
</dbReference>
<dbReference type="Pfam" id="PF07727">
    <property type="entry name" value="RVT_2"/>
    <property type="match status" value="1"/>
</dbReference>
<protein>
    <recommendedName>
        <fullName evidence="1">Reverse transcriptase Ty1/copia-type domain-containing protein</fullName>
    </recommendedName>
</protein>
<proteinExistence type="predicted"/>
<dbReference type="AlphaFoldDB" id="S8EEJ0"/>